<dbReference type="InterPro" id="IPR025714">
    <property type="entry name" value="Methyltranfer_dom"/>
</dbReference>
<reference evidence="2" key="1">
    <citation type="submission" date="2023-04" db="EMBL/GenBank/DDBJ databases">
        <authorList>
            <person name="Alborzi Z."/>
            <person name="Bandani A."/>
        </authorList>
    </citation>
    <scope>NUCLEOTIDE SEQUENCE</scope>
    <source>
        <tissue evidence="2">Corpus allatum</tissue>
    </source>
</reference>
<dbReference type="SUPFAM" id="SSF53335">
    <property type="entry name" value="S-adenosyl-L-methionine-dependent methyltransferases"/>
    <property type="match status" value="1"/>
</dbReference>
<dbReference type="InterPro" id="IPR029063">
    <property type="entry name" value="SAM-dependent_MTases_sf"/>
</dbReference>
<proteinExistence type="evidence at transcript level"/>
<organism evidence="2">
    <name type="scientific">Eurygaster integriceps</name>
    <dbReference type="NCBI Taxonomy" id="555972"/>
    <lineage>
        <taxon>Eukaryota</taxon>
        <taxon>Metazoa</taxon>
        <taxon>Ecdysozoa</taxon>
        <taxon>Arthropoda</taxon>
        <taxon>Hexapoda</taxon>
        <taxon>Insecta</taxon>
        <taxon>Pterygota</taxon>
        <taxon>Neoptera</taxon>
        <taxon>Paraneoptera</taxon>
        <taxon>Hemiptera</taxon>
        <taxon>Heteroptera</taxon>
        <taxon>Panheteroptera</taxon>
        <taxon>Pentatomomorpha</taxon>
        <taxon>Pentatomoidea</taxon>
        <taxon>Scutelleridae</taxon>
        <taxon>Eurygastrinae</taxon>
        <taxon>Eurygaster</taxon>
    </lineage>
</organism>
<dbReference type="Pfam" id="PF13847">
    <property type="entry name" value="Methyltransf_31"/>
    <property type="match status" value="1"/>
</dbReference>
<evidence type="ECO:0000259" key="1">
    <source>
        <dbReference type="Pfam" id="PF13847"/>
    </source>
</evidence>
<dbReference type="PANTHER" id="PTHR43861">
    <property type="entry name" value="TRANS-ACONITATE 2-METHYLTRANSFERASE-RELATED"/>
    <property type="match status" value="1"/>
</dbReference>
<protein>
    <submittedName>
        <fullName evidence="2">Juvenile hormone acid O-methyltransferase</fullName>
    </submittedName>
</protein>
<dbReference type="PANTHER" id="PTHR43861:SF1">
    <property type="entry name" value="TRANS-ACONITATE 2-METHYLTRANSFERASE"/>
    <property type="match status" value="1"/>
</dbReference>
<feature type="domain" description="Methyltransferase" evidence="1">
    <location>
        <begin position="33"/>
        <end position="170"/>
    </location>
</feature>
<name>A0AA49X7A1_9HEMI</name>
<accession>A0AA49X7A1</accession>
<dbReference type="Gene3D" id="3.40.50.150">
    <property type="entry name" value="Vaccinia Virus protein VP39"/>
    <property type="match status" value="1"/>
</dbReference>
<dbReference type="AlphaFoldDB" id="A0AA49X7A1"/>
<dbReference type="CDD" id="cd02440">
    <property type="entry name" value="AdoMet_MTases"/>
    <property type="match status" value="1"/>
</dbReference>
<sequence>MNNPEEYVKCNGMQTKDAKEMLADYENYFKWTEGERVMDVGCGPGDVTLKILCPFLPKDCTVVAVDVSEDMISYARLFIAKDKERVTFRALDIAHEDQLVKFDYWKQQKKSFNKVFSFYCLQWIQNHRQAMINIYSLLKPSGEILLMFPTPDNPVYRAVENLRKTEKWGEFYEEEEAWFYKADDPPTYFQEILKNVGFEDIKCYLKQCSYEFSSWESLTQFLKSVNPYISYIPGDMHTEYLKELADSMLENNAVEPVGDTGKYMTKYDLLVALAKKPS</sequence>
<dbReference type="EMBL" id="OQ909172">
    <property type="protein sequence ID" value="WLK26394.1"/>
    <property type="molecule type" value="mRNA"/>
</dbReference>
<evidence type="ECO:0000313" key="2">
    <source>
        <dbReference type="EMBL" id="WLK26394.1"/>
    </source>
</evidence>